<dbReference type="GO" id="GO:0005576">
    <property type="term" value="C:extracellular region"/>
    <property type="evidence" value="ECO:0007669"/>
    <property type="project" value="TreeGrafter"/>
</dbReference>
<evidence type="ECO:0000256" key="1">
    <source>
        <dbReference type="ARBA" id="ARBA00005641"/>
    </source>
</evidence>
<proteinExistence type="inferred from homology"/>
<keyword evidence="2 7" id="KW-0378">Hydrolase</keyword>
<evidence type="ECO:0000256" key="6">
    <source>
        <dbReference type="ARBA" id="ARBA00023326"/>
    </source>
</evidence>
<dbReference type="Gene3D" id="3.20.20.80">
    <property type="entry name" value="Glycosidases"/>
    <property type="match status" value="1"/>
</dbReference>
<dbReference type="SUPFAM" id="SSF51445">
    <property type="entry name" value="(Trans)glycosidases"/>
    <property type="match status" value="1"/>
</dbReference>
<keyword evidence="3" id="KW-0136">Cellulose degradation</keyword>
<name>A0A3N0VK91_9GAMM</name>
<dbReference type="GO" id="GO:0030245">
    <property type="term" value="P:cellulose catabolic process"/>
    <property type="evidence" value="ECO:0007669"/>
    <property type="project" value="UniProtKB-KW"/>
</dbReference>
<evidence type="ECO:0000256" key="3">
    <source>
        <dbReference type="ARBA" id="ARBA00023001"/>
    </source>
</evidence>
<dbReference type="Pfam" id="PF00150">
    <property type="entry name" value="Cellulase"/>
    <property type="match status" value="1"/>
</dbReference>
<dbReference type="EMBL" id="RJVO01000001">
    <property type="protein sequence ID" value="ROH93182.1"/>
    <property type="molecule type" value="Genomic_DNA"/>
</dbReference>
<keyword evidence="5 7" id="KW-0326">Glycosidase</keyword>
<dbReference type="InterPro" id="IPR017853">
    <property type="entry name" value="GH"/>
</dbReference>
<dbReference type="GO" id="GO:0008422">
    <property type="term" value="F:beta-glucosidase activity"/>
    <property type="evidence" value="ECO:0007669"/>
    <property type="project" value="TreeGrafter"/>
</dbReference>
<dbReference type="AlphaFoldDB" id="A0A3N0VK91"/>
<organism evidence="9 10">
    <name type="scientific">Stagnimonas aquatica</name>
    <dbReference type="NCBI Taxonomy" id="2689987"/>
    <lineage>
        <taxon>Bacteria</taxon>
        <taxon>Pseudomonadati</taxon>
        <taxon>Pseudomonadota</taxon>
        <taxon>Gammaproteobacteria</taxon>
        <taxon>Nevskiales</taxon>
        <taxon>Nevskiaceae</taxon>
        <taxon>Stagnimonas</taxon>
    </lineage>
</organism>
<dbReference type="Proteomes" id="UP000282106">
    <property type="component" value="Unassembled WGS sequence"/>
</dbReference>
<feature type="domain" description="Glycoside hydrolase family 5" evidence="8">
    <location>
        <begin position="62"/>
        <end position="348"/>
    </location>
</feature>
<dbReference type="InterPro" id="IPR050386">
    <property type="entry name" value="Glycosyl_hydrolase_5"/>
</dbReference>
<evidence type="ECO:0000313" key="9">
    <source>
        <dbReference type="EMBL" id="ROH93182.1"/>
    </source>
</evidence>
<dbReference type="PROSITE" id="PS51257">
    <property type="entry name" value="PROKAR_LIPOPROTEIN"/>
    <property type="match status" value="1"/>
</dbReference>
<protein>
    <recommendedName>
        <fullName evidence="8">Glycoside hydrolase family 5 domain-containing protein</fullName>
    </recommendedName>
</protein>
<dbReference type="InterPro" id="IPR001547">
    <property type="entry name" value="Glyco_hydro_5"/>
</dbReference>
<evidence type="ECO:0000256" key="7">
    <source>
        <dbReference type="RuleBase" id="RU361153"/>
    </source>
</evidence>
<dbReference type="RefSeq" id="WP_123210035.1">
    <property type="nucleotide sequence ID" value="NZ_RJVO01000001.1"/>
</dbReference>
<evidence type="ECO:0000313" key="10">
    <source>
        <dbReference type="Proteomes" id="UP000282106"/>
    </source>
</evidence>
<comment type="caution">
    <text evidence="9">The sequence shown here is derived from an EMBL/GenBank/DDBJ whole genome shotgun (WGS) entry which is preliminary data.</text>
</comment>
<reference evidence="9 10" key="1">
    <citation type="submission" date="2018-10" db="EMBL/GenBank/DDBJ databases">
        <authorList>
            <person name="Chen W.-M."/>
        </authorList>
    </citation>
    <scope>NUCLEOTIDE SEQUENCE [LARGE SCALE GENOMIC DNA]</scope>
    <source>
        <strain evidence="9 10">THS-13</strain>
    </source>
</reference>
<keyword evidence="6" id="KW-0624">Polysaccharide degradation</keyword>
<dbReference type="PANTHER" id="PTHR31297">
    <property type="entry name" value="GLUCAN ENDO-1,6-BETA-GLUCOSIDASE B"/>
    <property type="match status" value="1"/>
</dbReference>
<gene>
    <name evidence="9" type="ORF">ED208_01225</name>
</gene>
<evidence type="ECO:0000256" key="2">
    <source>
        <dbReference type="ARBA" id="ARBA00022801"/>
    </source>
</evidence>
<dbReference type="InParanoid" id="A0A3N0VK91"/>
<dbReference type="GO" id="GO:0009986">
    <property type="term" value="C:cell surface"/>
    <property type="evidence" value="ECO:0007669"/>
    <property type="project" value="TreeGrafter"/>
</dbReference>
<dbReference type="PANTHER" id="PTHR31297:SF41">
    <property type="entry name" value="ENDOGLUCANASE, PUTATIVE (AFU_ORTHOLOGUE AFUA_5G01830)-RELATED"/>
    <property type="match status" value="1"/>
</dbReference>
<keyword evidence="10" id="KW-1185">Reference proteome</keyword>
<evidence type="ECO:0000256" key="4">
    <source>
        <dbReference type="ARBA" id="ARBA00023277"/>
    </source>
</evidence>
<evidence type="ECO:0000259" key="8">
    <source>
        <dbReference type="Pfam" id="PF00150"/>
    </source>
</evidence>
<accession>A0A3N0VK91</accession>
<sequence length="377" mass="41973">MRRLLVTSLLLPLLLLGCNPQGRPNEAQAAPAPELLRALNRGVNLSTWFTDRGAPNIDPQRWYADASDFRLIRELGLRHVRIQVDPGFLQDPQQPERLLAAPLAELKAGIAQAQDQGLLVIVALQPSGEFKRQLVDSEPARQTLAGFWQRLAAALKSSPPSRLVFEALNEPMLDDAGASRALMQRLVTAIRSVAPGHTIVVAGHQYSDIGNLVAMQPLADTNLVYAFHFYDPHNFTHQGATWGWPLWARFANWPYPSSPEAVAPLLAGVDAEVREHLAWYGEQRWNRAKLGELLDQAGLWAARNEVPIWCNEFGAVRDAVRPEARRAWLSDARQLLEARRIPWSHWDYAGHFGLVSGPRGQRQLDPDAAAALELPAR</sequence>
<keyword evidence="4" id="KW-0119">Carbohydrate metabolism</keyword>
<evidence type="ECO:0000256" key="5">
    <source>
        <dbReference type="ARBA" id="ARBA00023295"/>
    </source>
</evidence>
<comment type="similarity">
    <text evidence="1 7">Belongs to the glycosyl hydrolase 5 (cellulase A) family.</text>
</comment>